<dbReference type="RefSeq" id="WP_074751379.1">
    <property type="nucleotide sequence ID" value="NZ_FNCO01000002.1"/>
</dbReference>
<proteinExistence type="predicted"/>
<dbReference type="PANTHER" id="PTHR42815">
    <property type="entry name" value="FAD-BINDING, PUTATIVE (AFU_ORTHOLOGUE AFUA_6G07600)-RELATED"/>
    <property type="match status" value="1"/>
</dbReference>
<dbReference type="SUPFAM" id="SSF52343">
    <property type="entry name" value="Ferredoxin reductase-like, C-terminal NADP-linked domain"/>
    <property type="match status" value="1"/>
</dbReference>
<dbReference type="AlphaFoldDB" id="A0A1G7V5H2"/>
<feature type="domain" description="FAD-binding FR-type" evidence="2">
    <location>
        <begin position="331"/>
        <end position="434"/>
    </location>
</feature>
<dbReference type="InterPro" id="IPR012675">
    <property type="entry name" value="Beta-grasp_dom_sf"/>
</dbReference>
<dbReference type="InterPro" id="IPR036010">
    <property type="entry name" value="2Fe-2S_ferredoxin-like_sf"/>
</dbReference>
<dbReference type="Gene3D" id="2.30.110.10">
    <property type="entry name" value="Electron Transport, Fmn-binding Protein, Chain A"/>
    <property type="match status" value="1"/>
</dbReference>
<dbReference type="GO" id="GO:0016491">
    <property type="term" value="F:oxidoreductase activity"/>
    <property type="evidence" value="ECO:0007669"/>
    <property type="project" value="InterPro"/>
</dbReference>
<dbReference type="GO" id="GO:0051537">
    <property type="term" value="F:2 iron, 2 sulfur cluster binding"/>
    <property type="evidence" value="ECO:0007669"/>
    <property type="project" value="InterPro"/>
</dbReference>
<dbReference type="EMBL" id="FNCO01000002">
    <property type="protein sequence ID" value="SDG54200.1"/>
    <property type="molecule type" value="Genomic_DNA"/>
</dbReference>
<dbReference type="InterPro" id="IPR008333">
    <property type="entry name" value="Cbr1-like_FAD-bd_dom"/>
</dbReference>
<evidence type="ECO:0000313" key="3">
    <source>
        <dbReference type="EMBL" id="SDG54200.1"/>
    </source>
</evidence>
<protein>
    <recommendedName>
        <fullName evidence="5">FAD-binding oxidoreductase</fullName>
    </recommendedName>
</protein>
<dbReference type="SUPFAM" id="SSF54292">
    <property type="entry name" value="2Fe-2S ferredoxin-like"/>
    <property type="match status" value="1"/>
</dbReference>
<dbReference type="CDD" id="cd06184">
    <property type="entry name" value="flavohem_like_fad_nad_binding"/>
    <property type="match status" value="1"/>
</dbReference>
<dbReference type="PROSITE" id="PS51384">
    <property type="entry name" value="FAD_FR"/>
    <property type="match status" value="1"/>
</dbReference>
<dbReference type="STRING" id="89065.SAMN05216605_102368"/>
<dbReference type="InterPro" id="IPR012349">
    <property type="entry name" value="Split_barrel_FMN-bd"/>
</dbReference>
<dbReference type="PRINTS" id="PR00410">
    <property type="entry name" value="PHEHYDRXLASE"/>
</dbReference>
<dbReference type="InterPro" id="IPR006058">
    <property type="entry name" value="2Fe2S_fd_BS"/>
</dbReference>
<name>A0A1G7V5H2_9PSED</name>
<dbReference type="Pfam" id="PF00111">
    <property type="entry name" value="Fer2"/>
    <property type="match status" value="1"/>
</dbReference>
<keyword evidence="4" id="KW-1185">Reference proteome</keyword>
<reference evidence="4" key="1">
    <citation type="submission" date="2016-10" db="EMBL/GenBank/DDBJ databases">
        <authorList>
            <person name="Varghese N."/>
            <person name="Submissions S."/>
        </authorList>
    </citation>
    <scope>NUCLEOTIDE SEQUENCE [LARGE SCALE GENOMIC DNA]</scope>
    <source>
        <strain evidence="4">ATCC 700689</strain>
    </source>
</reference>
<dbReference type="OrthoDB" id="9796486at2"/>
<dbReference type="PANTHER" id="PTHR42815:SF2">
    <property type="entry name" value="FAD-BINDING, PUTATIVE (AFU_ORTHOLOGUE AFUA_6G07600)-RELATED"/>
    <property type="match status" value="1"/>
</dbReference>
<gene>
    <name evidence="3" type="ORF">SAMN05216605_102368</name>
</gene>
<dbReference type="Pfam" id="PF00970">
    <property type="entry name" value="FAD_binding_6"/>
    <property type="match status" value="1"/>
</dbReference>
<evidence type="ECO:0008006" key="5">
    <source>
        <dbReference type="Google" id="ProtNLM"/>
    </source>
</evidence>
<accession>A0A1G7V5H2</accession>
<sequence>MHTPAEEIELSPWHEGELRLQRSVGAVERMVKPGQQQMARDWLPDQHREFYCQLPFVVLGSVDPQGNPWATLRAGQPGFMQSPDPRRLVLDLPRETADPADAGMEDGDGIGMLGMELHTRRRNRLNGVVRRSSDVAFDIQPTQSYGNCPRYIHLRRYAFDDTPPGEVSQSAALNEQDIATITAADSFYVASYVVRDGECQVDVSHRGGKPGFVSVDENGALTVPDFNGNLFFNTLGNMLINPRVGLVFVDMRTGDLLQMTGRTEVILDSAQTLAFIGAERMWRFFPERVIRRPGGLPLRWVDMENGTSPNVLMTGSWEDMDMRLKAAALQQSWRPYKVVDIVQESETIRSFHLLPDDGVGVPARLAGQHLPIRLSIAGQGKPVVRTYTLSSAPTDDVLRISVKREGVVSTHLHDNLQVGDLIEARAPAGVFTVDATVRRSVVMLAAGVGVTPALAMARHLVHEGKRTRYHRPTWVFQSASNKAQLAFHKEFSALATASEGKLRYVRALSDVTGAEHGVDYEREGRLNVGLLRELLPFDDYDFYLCGPQGFMQQMYDGLRALDINDSRIHAEAFGPSSLQRSMGDTAPVMELAPISSESVPVMFMASTKEARWNPGDGSLLDLAEQRDLAPPFGCRGGSCGTCRTNILQGAVTYAQPPEFQVPVGEALICCAVPAAGTAPLHLEL</sequence>
<dbReference type="InterPro" id="IPR017927">
    <property type="entry name" value="FAD-bd_FR_type"/>
</dbReference>
<evidence type="ECO:0000259" key="2">
    <source>
        <dbReference type="PROSITE" id="PS51384"/>
    </source>
</evidence>
<dbReference type="InterPro" id="IPR017938">
    <property type="entry name" value="Riboflavin_synthase-like_b-brl"/>
</dbReference>
<organism evidence="3 4">
    <name type="scientific">Pseudomonas abietaniphila</name>
    <dbReference type="NCBI Taxonomy" id="89065"/>
    <lineage>
        <taxon>Bacteria</taxon>
        <taxon>Pseudomonadati</taxon>
        <taxon>Pseudomonadota</taxon>
        <taxon>Gammaproteobacteria</taxon>
        <taxon>Pseudomonadales</taxon>
        <taxon>Pseudomonadaceae</taxon>
        <taxon>Pseudomonas</taxon>
    </lineage>
</organism>
<feature type="domain" description="2Fe-2S ferredoxin-type" evidence="1">
    <location>
        <begin position="599"/>
        <end position="684"/>
    </location>
</feature>
<evidence type="ECO:0000259" key="1">
    <source>
        <dbReference type="PROSITE" id="PS51085"/>
    </source>
</evidence>
<dbReference type="InterPro" id="IPR001433">
    <property type="entry name" value="OxRdtase_FAD/NAD-bd"/>
</dbReference>
<dbReference type="InterPro" id="IPR039261">
    <property type="entry name" value="FNR_nucleotide-bd"/>
</dbReference>
<dbReference type="CDD" id="cd00207">
    <property type="entry name" value="fer2"/>
    <property type="match status" value="1"/>
</dbReference>
<dbReference type="Gene3D" id="2.40.30.10">
    <property type="entry name" value="Translation factors"/>
    <property type="match status" value="1"/>
</dbReference>
<dbReference type="Gene3D" id="3.10.20.30">
    <property type="match status" value="1"/>
</dbReference>
<dbReference type="SUPFAM" id="SSF63380">
    <property type="entry name" value="Riboflavin synthase domain-like"/>
    <property type="match status" value="1"/>
</dbReference>
<dbReference type="Proteomes" id="UP000182894">
    <property type="component" value="Unassembled WGS sequence"/>
</dbReference>
<evidence type="ECO:0000313" key="4">
    <source>
        <dbReference type="Proteomes" id="UP000182894"/>
    </source>
</evidence>
<dbReference type="SUPFAM" id="SSF50475">
    <property type="entry name" value="FMN-binding split barrel"/>
    <property type="match status" value="1"/>
</dbReference>
<dbReference type="Gene3D" id="3.40.50.80">
    <property type="entry name" value="Nucleotide-binding domain of ferredoxin-NADP reductase (FNR) module"/>
    <property type="match status" value="1"/>
</dbReference>
<dbReference type="Pfam" id="PF00175">
    <property type="entry name" value="NAD_binding_1"/>
    <property type="match status" value="1"/>
</dbReference>
<dbReference type="PROSITE" id="PS00197">
    <property type="entry name" value="2FE2S_FER_1"/>
    <property type="match status" value="1"/>
</dbReference>
<dbReference type="InterPro" id="IPR001041">
    <property type="entry name" value="2Fe-2S_ferredoxin-type"/>
</dbReference>
<dbReference type="PROSITE" id="PS51085">
    <property type="entry name" value="2FE2S_FER_2"/>
    <property type="match status" value="1"/>
</dbReference>